<comment type="caution">
    <text evidence="2">The sequence shown here is derived from an EMBL/GenBank/DDBJ whole genome shotgun (WGS) entry which is preliminary data.</text>
</comment>
<gene>
    <name evidence="2" type="primary">Acey_s0006.g3093</name>
    <name evidence="2" type="ORF">Y032_0006g3093</name>
</gene>
<proteinExistence type="predicted"/>
<evidence type="ECO:0000313" key="2">
    <source>
        <dbReference type="EMBL" id="EYC29641.1"/>
    </source>
</evidence>
<feature type="region of interest" description="Disordered" evidence="1">
    <location>
        <begin position="59"/>
        <end position="98"/>
    </location>
</feature>
<dbReference type="AlphaFoldDB" id="A0A016VQQ3"/>
<dbReference type="EMBL" id="JARK01001342">
    <property type="protein sequence ID" value="EYC29641.1"/>
    <property type="molecule type" value="Genomic_DNA"/>
</dbReference>
<dbReference type="Proteomes" id="UP000024635">
    <property type="component" value="Unassembled WGS sequence"/>
</dbReference>
<keyword evidence="3" id="KW-1185">Reference proteome</keyword>
<evidence type="ECO:0000313" key="3">
    <source>
        <dbReference type="Proteomes" id="UP000024635"/>
    </source>
</evidence>
<protein>
    <submittedName>
        <fullName evidence="2">Uncharacterized protein</fullName>
    </submittedName>
</protein>
<accession>A0A016VQQ3</accession>
<evidence type="ECO:0000256" key="1">
    <source>
        <dbReference type="SAM" id="MobiDB-lite"/>
    </source>
</evidence>
<organism evidence="2 3">
    <name type="scientific">Ancylostoma ceylanicum</name>
    <dbReference type="NCBI Taxonomy" id="53326"/>
    <lineage>
        <taxon>Eukaryota</taxon>
        <taxon>Metazoa</taxon>
        <taxon>Ecdysozoa</taxon>
        <taxon>Nematoda</taxon>
        <taxon>Chromadorea</taxon>
        <taxon>Rhabditida</taxon>
        <taxon>Rhabditina</taxon>
        <taxon>Rhabditomorpha</taxon>
        <taxon>Strongyloidea</taxon>
        <taxon>Ancylostomatidae</taxon>
        <taxon>Ancylostomatinae</taxon>
        <taxon>Ancylostoma</taxon>
    </lineage>
</organism>
<feature type="compositionally biased region" description="Acidic residues" evidence="1">
    <location>
        <begin position="76"/>
        <end position="85"/>
    </location>
</feature>
<feature type="region of interest" description="Disordered" evidence="1">
    <location>
        <begin position="1"/>
        <end position="25"/>
    </location>
</feature>
<name>A0A016VQQ3_9BILA</name>
<sequence>MEVPNQNVEDEVGHSFQRHPKAFKKNKDIVQNEKYRAAMPSRLPSGWEVAICQSWGPELKKYDGASPLKKNRKDEQTDEEEEDENSDRNGGQDEDGLFNAIVELFKRRSK</sequence>
<reference evidence="3" key="1">
    <citation type="journal article" date="2015" name="Nat. Genet.">
        <title>The genome and transcriptome of the zoonotic hookworm Ancylostoma ceylanicum identify infection-specific gene families.</title>
        <authorList>
            <person name="Schwarz E.M."/>
            <person name="Hu Y."/>
            <person name="Antoshechkin I."/>
            <person name="Miller M.M."/>
            <person name="Sternberg P.W."/>
            <person name="Aroian R.V."/>
        </authorList>
    </citation>
    <scope>NUCLEOTIDE SEQUENCE</scope>
    <source>
        <strain evidence="3">HY135</strain>
    </source>
</reference>